<dbReference type="GO" id="GO:0006401">
    <property type="term" value="P:RNA catabolic process"/>
    <property type="evidence" value="ECO:0007669"/>
    <property type="project" value="TreeGrafter"/>
</dbReference>
<keyword evidence="6" id="KW-1185">Reference proteome</keyword>
<dbReference type="PANTHER" id="PTHR11240">
    <property type="entry name" value="RIBONUCLEASE T2"/>
    <property type="match status" value="1"/>
</dbReference>
<dbReference type="GO" id="GO:0033897">
    <property type="term" value="F:ribonuclease T2 activity"/>
    <property type="evidence" value="ECO:0007669"/>
    <property type="project" value="UniProtKB-EC"/>
</dbReference>
<accession>A0A5J5EL37</accession>
<dbReference type="InterPro" id="IPR033130">
    <property type="entry name" value="RNase_T2_His_AS_2"/>
</dbReference>
<dbReference type="GO" id="GO:0005576">
    <property type="term" value="C:extracellular region"/>
    <property type="evidence" value="ECO:0007669"/>
    <property type="project" value="TreeGrafter"/>
</dbReference>
<evidence type="ECO:0000313" key="5">
    <source>
        <dbReference type="EMBL" id="KAA8895933.1"/>
    </source>
</evidence>
<gene>
    <name evidence="5" type="ORF">FN846DRAFT_784340</name>
</gene>
<dbReference type="GO" id="GO:0003723">
    <property type="term" value="F:RNA binding"/>
    <property type="evidence" value="ECO:0007669"/>
    <property type="project" value="InterPro"/>
</dbReference>
<dbReference type="PANTHER" id="PTHR11240:SF22">
    <property type="entry name" value="RIBONUCLEASE T2"/>
    <property type="match status" value="1"/>
</dbReference>
<proteinExistence type="inferred from homology"/>
<dbReference type="EMBL" id="VXIS01000235">
    <property type="protein sequence ID" value="KAA8895933.1"/>
    <property type="molecule type" value="Genomic_DNA"/>
</dbReference>
<dbReference type="OrthoDB" id="435754at2759"/>
<dbReference type="InterPro" id="IPR036430">
    <property type="entry name" value="RNase_T2-like_sf"/>
</dbReference>
<dbReference type="InterPro" id="IPR001568">
    <property type="entry name" value="RNase_T2-like"/>
</dbReference>
<dbReference type="PROSITE" id="PS00531">
    <property type="entry name" value="RNASE_T2_2"/>
    <property type="match status" value="1"/>
</dbReference>
<dbReference type="EC" id="4.6.1.19" evidence="2"/>
<dbReference type="Gene3D" id="3.90.730.10">
    <property type="entry name" value="Ribonuclease T2-like"/>
    <property type="match status" value="1"/>
</dbReference>
<keyword evidence="3" id="KW-0255">Endonuclease</keyword>
<comment type="similarity">
    <text evidence="1 4">Belongs to the RNase T2 family.</text>
</comment>
<sequence length="130" mass="13932">KACSLTTLSCHNTTAVADTCCFNAPGGQLLQTQFWDYDAATGPADSWTIPGLWPDNCDGTYQANCDSCTGSVALLTSAGETELLQVTCRRTGKPTPGWNASFREYEWAKHGTCISTLDPSCYASYTQGRG</sequence>
<dbReference type="SUPFAM" id="SSF55895">
    <property type="entry name" value="Ribonuclease Rh-like"/>
    <property type="match status" value="1"/>
</dbReference>
<evidence type="ECO:0000256" key="3">
    <source>
        <dbReference type="ARBA" id="ARBA00022759"/>
    </source>
</evidence>
<evidence type="ECO:0000313" key="6">
    <source>
        <dbReference type="Proteomes" id="UP000326924"/>
    </source>
</evidence>
<dbReference type="Proteomes" id="UP000326924">
    <property type="component" value="Unassembled WGS sequence"/>
</dbReference>
<keyword evidence="3" id="KW-0378">Hydrolase</keyword>
<organism evidence="5 6">
    <name type="scientific">Sphaerosporella brunnea</name>
    <dbReference type="NCBI Taxonomy" id="1250544"/>
    <lineage>
        <taxon>Eukaryota</taxon>
        <taxon>Fungi</taxon>
        <taxon>Dikarya</taxon>
        <taxon>Ascomycota</taxon>
        <taxon>Pezizomycotina</taxon>
        <taxon>Pezizomycetes</taxon>
        <taxon>Pezizales</taxon>
        <taxon>Pyronemataceae</taxon>
        <taxon>Sphaerosporella</taxon>
    </lineage>
</organism>
<evidence type="ECO:0000256" key="4">
    <source>
        <dbReference type="RuleBase" id="RU004328"/>
    </source>
</evidence>
<dbReference type="Pfam" id="PF00445">
    <property type="entry name" value="Ribonuclease_T2"/>
    <property type="match status" value="1"/>
</dbReference>
<evidence type="ECO:0000256" key="1">
    <source>
        <dbReference type="ARBA" id="ARBA00007469"/>
    </source>
</evidence>
<keyword evidence="3" id="KW-0540">Nuclease</keyword>
<dbReference type="AlphaFoldDB" id="A0A5J5EL37"/>
<reference evidence="5 6" key="1">
    <citation type="submission" date="2019-09" db="EMBL/GenBank/DDBJ databases">
        <title>Draft genome of the ectomycorrhizal ascomycete Sphaerosporella brunnea.</title>
        <authorList>
            <consortium name="DOE Joint Genome Institute"/>
            <person name="Benucci G.M."/>
            <person name="Marozzi G."/>
            <person name="Antonielli L."/>
            <person name="Sanchez S."/>
            <person name="Marco P."/>
            <person name="Wang X."/>
            <person name="Falini L.B."/>
            <person name="Barry K."/>
            <person name="Haridas S."/>
            <person name="Lipzen A."/>
            <person name="Labutti K."/>
            <person name="Grigoriev I.V."/>
            <person name="Murat C."/>
            <person name="Martin F."/>
            <person name="Albertini E."/>
            <person name="Donnini D."/>
            <person name="Bonito G."/>
        </authorList>
    </citation>
    <scope>NUCLEOTIDE SEQUENCE [LARGE SCALE GENOMIC DNA]</scope>
    <source>
        <strain evidence="5 6">Sb_GMNB300</strain>
    </source>
</reference>
<name>A0A5J5EL37_9PEZI</name>
<protein>
    <recommendedName>
        <fullName evidence="2">ribonuclease T2</fullName>
        <ecNumber evidence="2">4.6.1.19</ecNumber>
    </recommendedName>
</protein>
<dbReference type="InParanoid" id="A0A5J5EL37"/>
<evidence type="ECO:0000256" key="2">
    <source>
        <dbReference type="ARBA" id="ARBA00012571"/>
    </source>
</evidence>
<feature type="non-terminal residue" evidence="5">
    <location>
        <position position="1"/>
    </location>
</feature>
<comment type="caution">
    <text evidence="5">The sequence shown here is derived from an EMBL/GenBank/DDBJ whole genome shotgun (WGS) entry which is preliminary data.</text>
</comment>